<dbReference type="PANTHER" id="PTHR34296">
    <property type="entry name" value="TRANSCRIPTIONAL ACTIVATOR PROTEIN MED"/>
    <property type="match status" value="1"/>
</dbReference>
<keyword evidence="11" id="KW-1185">Reference proteome</keyword>
<evidence type="ECO:0000256" key="7">
    <source>
        <dbReference type="SAM" id="SignalP"/>
    </source>
</evidence>
<evidence type="ECO:0000256" key="2">
    <source>
        <dbReference type="ARBA" id="ARBA00008610"/>
    </source>
</evidence>
<dbReference type="CDD" id="cd06354">
    <property type="entry name" value="PBP1_PrnA-like"/>
    <property type="match status" value="1"/>
</dbReference>
<evidence type="ECO:0000313" key="10">
    <source>
        <dbReference type="EMBL" id="MDE4165236.1"/>
    </source>
</evidence>
<reference evidence="10 12" key="2">
    <citation type="submission" date="2023-02" db="EMBL/GenBank/DDBJ databases">
        <title>Population genomics of bacteria associated with diatom.</title>
        <authorList>
            <person name="Xie J."/>
            <person name="Wang H."/>
        </authorList>
    </citation>
    <scope>NUCLEOTIDE SEQUENCE [LARGE SCALE GENOMIC DNA]</scope>
    <source>
        <strain evidence="10 12">PT47_8</strain>
    </source>
</reference>
<dbReference type="PANTHER" id="PTHR34296:SF2">
    <property type="entry name" value="ABC TRANSPORTER GUANOSINE-BINDING PROTEIN NUPN"/>
    <property type="match status" value="1"/>
</dbReference>
<feature type="signal peptide" evidence="7">
    <location>
        <begin position="1"/>
        <end position="23"/>
    </location>
</feature>
<dbReference type="EMBL" id="JARCJK010000002">
    <property type="protein sequence ID" value="MDE4165236.1"/>
    <property type="molecule type" value="Genomic_DNA"/>
</dbReference>
<dbReference type="Proteomes" id="UP000092565">
    <property type="component" value="Chromosome"/>
</dbReference>
<sequence>MSLMKTLMGGSAALAVTAGAALADPALIFDLGGKFDKSFNEAAFMGAKRWADETGGSFREIELQSEAQREQALRRFAEAGSNPIVMAGFAFADALGQVAADYPDTKFTIIDMVVDAPNVRSVVFNEHEGSYLVGMMAAEASKSGTVGFIGGMDIPLIRKFACGYAQGVMAANPDAKVIANMTGTTPAAWNDPVKGSELTKAQISQGADVVYAAAGGTGVGVLQTAADEDILSIGVDSNQNHLHPGKVLTSMMKRVDNAVYEAFSDGADMETGFSVMGLANGGVGYALDDNNAPLVSDEMKAMVDAAAAKIASGELKVHDYMSDDSCPALSF</sequence>
<keyword evidence="4 7" id="KW-0732">Signal</keyword>
<evidence type="ECO:0000313" key="11">
    <source>
        <dbReference type="Proteomes" id="UP000092565"/>
    </source>
</evidence>
<keyword evidence="5" id="KW-0472">Membrane</keyword>
<dbReference type="Pfam" id="PF02608">
    <property type="entry name" value="Bmp"/>
    <property type="match status" value="1"/>
</dbReference>
<keyword evidence="6" id="KW-0449">Lipoprotein</keyword>
<evidence type="ECO:0000256" key="1">
    <source>
        <dbReference type="ARBA" id="ARBA00004193"/>
    </source>
</evidence>
<gene>
    <name evidence="9" type="ORF">JL2886_02886</name>
    <name evidence="10" type="ORF">PXK24_06000</name>
</gene>
<accession>A0A1B0ZUF5</accession>
<dbReference type="Proteomes" id="UP001218364">
    <property type="component" value="Unassembled WGS sequence"/>
</dbReference>
<proteinExistence type="inferred from homology"/>
<evidence type="ECO:0000256" key="5">
    <source>
        <dbReference type="ARBA" id="ARBA00023136"/>
    </source>
</evidence>
<dbReference type="AlphaFoldDB" id="A0A1B0ZUF5"/>
<dbReference type="PATRIC" id="fig|60890.4.peg.2810"/>
<feature type="chain" id="PRO_5044370061" evidence="7">
    <location>
        <begin position="24"/>
        <end position="331"/>
    </location>
</feature>
<dbReference type="RefSeq" id="WP_065272543.1">
    <property type="nucleotide sequence ID" value="NZ_CP015124.1"/>
</dbReference>
<keyword evidence="3" id="KW-1003">Cell membrane</keyword>
<evidence type="ECO:0000256" key="6">
    <source>
        <dbReference type="ARBA" id="ARBA00023288"/>
    </source>
</evidence>
<dbReference type="InterPro" id="IPR050957">
    <property type="entry name" value="BMP_lipoprotein"/>
</dbReference>
<comment type="subcellular location">
    <subcellularLocation>
        <location evidence="1">Cell membrane</location>
        <topology evidence="1">Lipid-anchor</topology>
    </subcellularLocation>
</comment>
<dbReference type="GO" id="GO:0005886">
    <property type="term" value="C:plasma membrane"/>
    <property type="evidence" value="ECO:0007669"/>
    <property type="project" value="UniProtKB-SubCell"/>
</dbReference>
<dbReference type="InterPro" id="IPR003760">
    <property type="entry name" value="PnrA-like"/>
</dbReference>
<dbReference type="EMBL" id="CP015124">
    <property type="protein sequence ID" value="ANP37772.1"/>
    <property type="molecule type" value="Genomic_DNA"/>
</dbReference>
<name>A0A1B0ZUF5_9RHOB</name>
<evidence type="ECO:0000256" key="3">
    <source>
        <dbReference type="ARBA" id="ARBA00022475"/>
    </source>
</evidence>
<evidence type="ECO:0000259" key="8">
    <source>
        <dbReference type="Pfam" id="PF02608"/>
    </source>
</evidence>
<dbReference type="SUPFAM" id="SSF53822">
    <property type="entry name" value="Periplasmic binding protein-like I"/>
    <property type="match status" value="1"/>
</dbReference>
<organism evidence="9 11">
    <name type="scientific">Phaeobacter gallaeciensis</name>
    <dbReference type="NCBI Taxonomy" id="60890"/>
    <lineage>
        <taxon>Bacteria</taxon>
        <taxon>Pseudomonadati</taxon>
        <taxon>Pseudomonadota</taxon>
        <taxon>Alphaproteobacteria</taxon>
        <taxon>Rhodobacterales</taxon>
        <taxon>Roseobacteraceae</taxon>
        <taxon>Phaeobacter</taxon>
    </lineage>
</organism>
<dbReference type="Gene3D" id="3.40.50.2300">
    <property type="match status" value="2"/>
</dbReference>
<feature type="domain" description="ABC transporter substrate-binding protein PnrA-like" evidence="8">
    <location>
        <begin position="30"/>
        <end position="317"/>
    </location>
</feature>
<evidence type="ECO:0000256" key="4">
    <source>
        <dbReference type="ARBA" id="ARBA00022729"/>
    </source>
</evidence>
<reference evidence="9 11" key="1">
    <citation type="submission" date="2016-04" db="EMBL/GenBank/DDBJ databases">
        <authorList>
            <person name="Evans L.H."/>
            <person name="Alamgir A."/>
            <person name="Owens N."/>
            <person name="Weber N.D."/>
            <person name="Virtaneva K."/>
            <person name="Barbian K."/>
            <person name="Babar A."/>
            <person name="Rosenke K."/>
        </authorList>
    </citation>
    <scope>NUCLEOTIDE SEQUENCE [LARGE SCALE GENOMIC DNA]</scope>
    <source>
        <strain evidence="9 11">JL2886</strain>
    </source>
</reference>
<dbReference type="InterPro" id="IPR028082">
    <property type="entry name" value="Peripla_BP_I"/>
</dbReference>
<protein>
    <submittedName>
        <fullName evidence="10">BMP family ABC transporter substrate-binding protein</fullName>
    </submittedName>
    <submittedName>
        <fullName evidence="9">Membrane protein</fullName>
    </submittedName>
</protein>
<dbReference type="OrthoDB" id="9784230at2"/>
<evidence type="ECO:0000313" key="9">
    <source>
        <dbReference type="EMBL" id="ANP37772.1"/>
    </source>
</evidence>
<comment type="similarity">
    <text evidence="2">Belongs to the BMP lipoprotein family.</text>
</comment>
<evidence type="ECO:0000313" key="12">
    <source>
        <dbReference type="Proteomes" id="UP001218364"/>
    </source>
</evidence>